<dbReference type="Proteomes" id="UP000552836">
    <property type="component" value="Unassembled WGS sequence"/>
</dbReference>
<dbReference type="Proteomes" id="UP000648663">
    <property type="component" value="Unassembled WGS sequence"/>
</dbReference>
<dbReference type="RefSeq" id="WP_166755646.1">
    <property type="nucleotide sequence ID" value="NZ_BAABJU010000023.1"/>
</dbReference>
<evidence type="ECO:0000313" key="3">
    <source>
        <dbReference type="Proteomes" id="UP000552836"/>
    </source>
</evidence>
<keyword evidence="4" id="KW-1185">Reference proteome</keyword>
<dbReference type="EMBL" id="BMMI01000002">
    <property type="protein sequence ID" value="GGL57173.1"/>
    <property type="molecule type" value="Genomic_DNA"/>
</dbReference>
<sequence>MTTFRNVRELIAEAVHEAFLLADFLIRRADDRWALPREDAGRTPL</sequence>
<evidence type="ECO:0000313" key="2">
    <source>
        <dbReference type="EMBL" id="NIH68433.1"/>
    </source>
</evidence>
<organism evidence="2 3">
    <name type="scientific">Modestobacter marinus</name>
    <dbReference type="NCBI Taxonomy" id="477641"/>
    <lineage>
        <taxon>Bacteria</taxon>
        <taxon>Bacillati</taxon>
        <taxon>Actinomycetota</taxon>
        <taxon>Actinomycetes</taxon>
        <taxon>Geodermatophilales</taxon>
        <taxon>Geodermatophilaceae</taxon>
        <taxon>Modestobacter</taxon>
    </lineage>
</organism>
<evidence type="ECO:0000313" key="4">
    <source>
        <dbReference type="Proteomes" id="UP000648663"/>
    </source>
</evidence>
<dbReference type="EMBL" id="JAAMPA010000001">
    <property type="protein sequence ID" value="NIH68433.1"/>
    <property type="molecule type" value="Genomic_DNA"/>
</dbReference>
<accession>A0A846LK40</accession>
<name>A0A846LK40_9ACTN</name>
<comment type="caution">
    <text evidence="2">The sequence shown here is derived from an EMBL/GenBank/DDBJ whole genome shotgun (WGS) entry which is preliminary data.</text>
</comment>
<proteinExistence type="predicted"/>
<evidence type="ECO:0000313" key="1">
    <source>
        <dbReference type="EMBL" id="GGL57173.1"/>
    </source>
</evidence>
<gene>
    <name evidence="2" type="ORF">FB380_002879</name>
    <name evidence="1" type="ORF">GCM10011589_11520</name>
</gene>
<reference evidence="1" key="1">
    <citation type="journal article" date="2014" name="Int. J. Syst. Evol. Microbiol.">
        <title>Complete genome of a new Firmicutes species belonging to the dominant human colonic microbiota ('Ruminococcus bicirculans') reveals two chromosomes and a selective capacity to utilize plant glucans.</title>
        <authorList>
            <consortium name="NISC Comparative Sequencing Program"/>
            <person name="Wegmann U."/>
            <person name="Louis P."/>
            <person name="Goesmann A."/>
            <person name="Henrissat B."/>
            <person name="Duncan S.H."/>
            <person name="Flint H.J."/>
        </authorList>
    </citation>
    <scope>NUCLEOTIDE SEQUENCE</scope>
    <source>
        <strain evidence="1">CGMCC 4.5581</strain>
    </source>
</reference>
<dbReference type="AlphaFoldDB" id="A0A846LK40"/>
<reference evidence="1" key="4">
    <citation type="submission" date="2024-05" db="EMBL/GenBank/DDBJ databases">
        <authorList>
            <person name="Sun Q."/>
            <person name="Zhou Y."/>
        </authorList>
    </citation>
    <scope>NUCLEOTIDE SEQUENCE</scope>
    <source>
        <strain evidence="1">CGMCC 4.5581</strain>
    </source>
</reference>
<reference evidence="4" key="2">
    <citation type="journal article" date="2019" name="Int. J. Syst. Evol. Microbiol.">
        <title>The Global Catalogue of Microorganisms (GCM) 10K type strain sequencing project: providing services to taxonomists for standard genome sequencing and annotation.</title>
        <authorList>
            <consortium name="The Broad Institute Genomics Platform"/>
            <consortium name="The Broad Institute Genome Sequencing Center for Infectious Disease"/>
            <person name="Wu L."/>
            <person name="Ma J."/>
        </authorList>
    </citation>
    <scope>NUCLEOTIDE SEQUENCE [LARGE SCALE GENOMIC DNA]</scope>
    <source>
        <strain evidence="4">CGMCC 4.5581</strain>
    </source>
</reference>
<protein>
    <submittedName>
        <fullName evidence="2">Uncharacterized protein</fullName>
    </submittedName>
</protein>
<reference evidence="2 3" key="3">
    <citation type="submission" date="2020-02" db="EMBL/GenBank/DDBJ databases">
        <title>Sequencing the genomes of 1000 actinobacteria strains.</title>
        <authorList>
            <person name="Klenk H.-P."/>
        </authorList>
    </citation>
    <scope>NUCLEOTIDE SEQUENCE [LARGE SCALE GENOMIC DNA]</scope>
    <source>
        <strain evidence="2 3">DSM 45201</strain>
    </source>
</reference>